<reference evidence="1 2" key="1">
    <citation type="submission" date="2020-12" db="EMBL/GenBank/DDBJ databases">
        <title>Sphingomonas sp.</title>
        <authorList>
            <person name="Kim M.K."/>
        </authorList>
    </citation>
    <scope>NUCLEOTIDE SEQUENCE [LARGE SCALE GENOMIC DNA]</scope>
    <source>
        <strain evidence="1 2">BT552</strain>
    </source>
</reference>
<evidence type="ECO:0000313" key="1">
    <source>
        <dbReference type="EMBL" id="MBM6575039.1"/>
    </source>
</evidence>
<evidence type="ECO:0000313" key="2">
    <source>
        <dbReference type="Proteomes" id="UP000763641"/>
    </source>
</evidence>
<gene>
    <name evidence="1" type="ORF">ILT43_01545</name>
</gene>
<protein>
    <recommendedName>
        <fullName evidence="3">DUF4267 domain-containing protein</fullName>
    </recommendedName>
</protein>
<proteinExistence type="predicted"/>
<keyword evidence="2" id="KW-1185">Reference proteome</keyword>
<accession>A0ABS2D4K1</accession>
<name>A0ABS2D4K1_9SPHN</name>
<evidence type="ECO:0008006" key="3">
    <source>
        <dbReference type="Google" id="ProtNLM"/>
    </source>
</evidence>
<dbReference type="Proteomes" id="UP000763641">
    <property type="component" value="Unassembled WGS sequence"/>
</dbReference>
<dbReference type="EMBL" id="JAFEMC010000001">
    <property type="protein sequence ID" value="MBM6575039.1"/>
    <property type="molecule type" value="Genomic_DNA"/>
</dbReference>
<sequence>MNFKALGLGLGIFSVALGVAEMFGAKRIAQTLEAEGSEPLIRAFGARELVAGAGLLAAPALSTNVWGRVAGDALDLTALGAAAKAHPRNRAVWGAILFVLGATALDIYTARGLDRTTGRMLPT</sequence>
<organism evidence="1 2">
    <name type="scientific">Sphingomonas longa</name>
    <dbReference type="NCBI Taxonomy" id="2778730"/>
    <lineage>
        <taxon>Bacteria</taxon>
        <taxon>Pseudomonadati</taxon>
        <taxon>Pseudomonadota</taxon>
        <taxon>Alphaproteobacteria</taxon>
        <taxon>Sphingomonadales</taxon>
        <taxon>Sphingomonadaceae</taxon>
        <taxon>Sphingomonas</taxon>
    </lineage>
</organism>
<dbReference type="RefSeq" id="WP_204193526.1">
    <property type="nucleotide sequence ID" value="NZ_JAFEMC010000001.1"/>
</dbReference>
<comment type="caution">
    <text evidence="1">The sequence shown here is derived from an EMBL/GenBank/DDBJ whole genome shotgun (WGS) entry which is preliminary data.</text>
</comment>